<dbReference type="EMBL" id="UYYB01135325">
    <property type="protein sequence ID" value="VDM85010.1"/>
    <property type="molecule type" value="Genomic_DNA"/>
</dbReference>
<protein>
    <submittedName>
        <fullName evidence="1">Uncharacterized protein</fullName>
    </submittedName>
</protein>
<name>A0A3P7JHC6_STRVU</name>
<dbReference type="InterPro" id="IPR051561">
    <property type="entry name" value="FRAS1_ECM"/>
</dbReference>
<evidence type="ECO:0000313" key="1">
    <source>
        <dbReference type="EMBL" id="VDM85010.1"/>
    </source>
</evidence>
<dbReference type="Pfam" id="PF16184">
    <property type="entry name" value="Cadherin_3"/>
    <property type="match status" value="1"/>
</dbReference>
<gene>
    <name evidence="1" type="ORF">SVUK_LOCUS20008</name>
</gene>
<accession>A0A3P7JHC6</accession>
<dbReference type="PANTHER" id="PTHR45739">
    <property type="entry name" value="MATRIX PROTEIN, PUTATIVE-RELATED"/>
    <property type="match status" value="1"/>
</dbReference>
<dbReference type="OrthoDB" id="5831138at2759"/>
<sequence length="206" mass="22947">FSVEGHSRALIVKLKPLDLALENHTTIEYPQGKTYVVLTRKHLGAYSNGNRSAITYKIVSGPENGTFYWVAGEKEAKQFTQQDIDEGKILYAQLNMHSYKDSFEFIMANTEKGVVRNRSNIIVKPLVTAQPVIVETNSAVPLTPSQLNASALQGSTPRFLITSTPAYGRISLDPMANHSATFFTFPDIIRGRVFYQAFSVEREQGT</sequence>
<evidence type="ECO:0000313" key="2">
    <source>
        <dbReference type="Proteomes" id="UP000270094"/>
    </source>
</evidence>
<organism evidence="1 2">
    <name type="scientific">Strongylus vulgaris</name>
    <name type="common">Blood worm</name>
    <dbReference type="NCBI Taxonomy" id="40348"/>
    <lineage>
        <taxon>Eukaryota</taxon>
        <taxon>Metazoa</taxon>
        <taxon>Ecdysozoa</taxon>
        <taxon>Nematoda</taxon>
        <taxon>Chromadorea</taxon>
        <taxon>Rhabditida</taxon>
        <taxon>Rhabditina</taxon>
        <taxon>Rhabditomorpha</taxon>
        <taxon>Strongyloidea</taxon>
        <taxon>Strongylidae</taxon>
        <taxon>Strongylus</taxon>
    </lineage>
</organism>
<dbReference type="Proteomes" id="UP000270094">
    <property type="component" value="Unassembled WGS sequence"/>
</dbReference>
<proteinExistence type="predicted"/>
<dbReference type="GO" id="GO:0009653">
    <property type="term" value="P:anatomical structure morphogenesis"/>
    <property type="evidence" value="ECO:0007669"/>
    <property type="project" value="TreeGrafter"/>
</dbReference>
<dbReference type="PANTHER" id="PTHR45739:SF8">
    <property type="entry name" value="FRAS1-RELATED EXTRACELLULAR MATRIX PROTEIN 1"/>
    <property type="match status" value="1"/>
</dbReference>
<keyword evidence="2" id="KW-1185">Reference proteome</keyword>
<reference evidence="1 2" key="1">
    <citation type="submission" date="2018-11" db="EMBL/GenBank/DDBJ databases">
        <authorList>
            <consortium name="Pathogen Informatics"/>
        </authorList>
    </citation>
    <scope>NUCLEOTIDE SEQUENCE [LARGE SCALE GENOMIC DNA]</scope>
</reference>
<feature type="non-terminal residue" evidence="1">
    <location>
        <position position="1"/>
    </location>
</feature>
<dbReference type="AlphaFoldDB" id="A0A3P7JHC6"/>